<keyword evidence="1" id="KW-0472">Membrane</keyword>
<proteinExistence type="predicted"/>
<evidence type="ECO:0000313" key="3">
    <source>
        <dbReference type="Proteomes" id="UP001501565"/>
    </source>
</evidence>
<dbReference type="EMBL" id="BAABBN010000015">
    <property type="protein sequence ID" value="GAA3940524.1"/>
    <property type="molecule type" value="Genomic_DNA"/>
</dbReference>
<organism evidence="2 3">
    <name type="scientific">Litoribacillus peritrichatus</name>
    <dbReference type="NCBI Taxonomy" id="718191"/>
    <lineage>
        <taxon>Bacteria</taxon>
        <taxon>Pseudomonadati</taxon>
        <taxon>Pseudomonadota</taxon>
        <taxon>Gammaproteobacteria</taxon>
        <taxon>Oceanospirillales</taxon>
        <taxon>Oceanospirillaceae</taxon>
        <taxon>Litoribacillus</taxon>
    </lineage>
</organism>
<keyword evidence="1" id="KW-0812">Transmembrane</keyword>
<keyword evidence="1" id="KW-1133">Transmembrane helix</keyword>
<dbReference type="RefSeq" id="WP_344800480.1">
    <property type="nucleotide sequence ID" value="NZ_BAABBN010000015.1"/>
</dbReference>
<dbReference type="Pfam" id="PF04018">
    <property type="entry name" value="VCA0040-like"/>
    <property type="match status" value="1"/>
</dbReference>
<feature type="transmembrane region" description="Helical" evidence="1">
    <location>
        <begin position="153"/>
        <end position="186"/>
    </location>
</feature>
<reference evidence="3" key="1">
    <citation type="journal article" date="2019" name="Int. J. Syst. Evol. Microbiol.">
        <title>The Global Catalogue of Microorganisms (GCM) 10K type strain sequencing project: providing services to taxonomists for standard genome sequencing and annotation.</title>
        <authorList>
            <consortium name="The Broad Institute Genomics Platform"/>
            <consortium name="The Broad Institute Genome Sequencing Center for Infectious Disease"/>
            <person name="Wu L."/>
            <person name="Ma J."/>
        </authorList>
    </citation>
    <scope>NUCLEOTIDE SEQUENCE [LARGE SCALE GENOMIC DNA]</scope>
    <source>
        <strain evidence="3">JCM 17551</strain>
    </source>
</reference>
<dbReference type="Proteomes" id="UP001501565">
    <property type="component" value="Unassembled WGS sequence"/>
</dbReference>
<dbReference type="PANTHER" id="PTHR37308:SF1">
    <property type="entry name" value="POLYPRENYL-PHOSPHATE TRANSPORTER"/>
    <property type="match status" value="1"/>
</dbReference>
<feature type="transmembrane region" description="Helical" evidence="1">
    <location>
        <begin position="283"/>
        <end position="301"/>
    </location>
</feature>
<name>A0ABP7NB09_9GAMM</name>
<evidence type="ECO:0000313" key="2">
    <source>
        <dbReference type="EMBL" id="GAA3940524.1"/>
    </source>
</evidence>
<dbReference type="PANTHER" id="PTHR37308">
    <property type="entry name" value="INTEGRAL MEMBRANE PROTEIN"/>
    <property type="match status" value="1"/>
</dbReference>
<comment type="caution">
    <text evidence="2">The sequence shown here is derived from an EMBL/GenBank/DDBJ whole genome shotgun (WGS) entry which is preliminary data.</text>
</comment>
<keyword evidence="3" id="KW-1185">Reference proteome</keyword>
<feature type="transmembrane region" description="Helical" evidence="1">
    <location>
        <begin position="69"/>
        <end position="94"/>
    </location>
</feature>
<feature type="transmembrane region" description="Helical" evidence="1">
    <location>
        <begin position="198"/>
        <end position="218"/>
    </location>
</feature>
<accession>A0ABP7NB09</accession>
<protein>
    <submittedName>
        <fullName evidence="2">DUF368 domain-containing protein</fullName>
    </submittedName>
</protein>
<sequence>MTKQQRVQLFLKGVAMGAADVVPGVSGGTIAFITGIYGRLLAALNRFNITALGLLKSGQIKALWEHLDAAFLVTLLSGILVSIFSLAKLVTFVLTNYPEPLWSFFAGLILSSSFFVLKEVEQWRFIERLLVIVGVLAAYLISAAVPVEVDKSQWMIFLSGAFAICAMILPGVSGSFILLVLGMYAFILEAVHSLNFSVLLVFVAGCAIGLLSFSRLLSYLLDKYTSLTLAVLTGFLLGALYKVWPWKMTVIYRLGADGSQMPLVQSNVMPASYFDLTGQQPQLMLCAVMFIIGYAIIYALGRNAPDNAQLHAK</sequence>
<evidence type="ECO:0000256" key="1">
    <source>
        <dbReference type="SAM" id="Phobius"/>
    </source>
</evidence>
<gene>
    <name evidence="2" type="ORF">GCM10022277_40610</name>
</gene>
<dbReference type="InterPro" id="IPR007163">
    <property type="entry name" value="VCA0040-like"/>
</dbReference>
<feature type="transmembrane region" description="Helical" evidence="1">
    <location>
        <begin position="100"/>
        <end position="117"/>
    </location>
</feature>
<feature type="transmembrane region" description="Helical" evidence="1">
    <location>
        <begin position="129"/>
        <end position="147"/>
    </location>
</feature>
<feature type="transmembrane region" description="Helical" evidence="1">
    <location>
        <begin position="224"/>
        <end position="244"/>
    </location>
</feature>